<evidence type="ECO:0000256" key="7">
    <source>
        <dbReference type="ARBA" id="ARBA00023049"/>
    </source>
</evidence>
<comment type="cofactor">
    <cofactor evidence="1">
        <name>Zn(2+)</name>
        <dbReference type="ChEBI" id="CHEBI:29105"/>
    </cofactor>
</comment>
<name>A0ABT1BX83_9BACT</name>
<comment type="caution">
    <text evidence="12">The sequence shown here is derived from an EMBL/GenBank/DDBJ whole genome shotgun (WGS) entry which is preliminary data.</text>
</comment>
<feature type="domain" description="Peptidase M16 N-terminal" evidence="10">
    <location>
        <begin position="52"/>
        <end position="99"/>
    </location>
</feature>
<protein>
    <submittedName>
        <fullName evidence="12">Insulinase family protein</fullName>
    </submittedName>
</protein>
<evidence type="ECO:0000256" key="2">
    <source>
        <dbReference type="ARBA" id="ARBA00007261"/>
    </source>
</evidence>
<proteinExistence type="inferred from homology"/>
<keyword evidence="4" id="KW-0479">Metal-binding</keyword>
<accession>A0ABT1BX83</accession>
<feature type="domain" description="Peptidase M16 C-terminal" evidence="11">
    <location>
        <begin position="252"/>
        <end position="423"/>
    </location>
</feature>
<dbReference type="PROSITE" id="PS00143">
    <property type="entry name" value="INSULINASE"/>
    <property type="match status" value="1"/>
</dbReference>
<evidence type="ECO:0000256" key="5">
    <source>
        <dbReference type="ARBA" id="ARBA00022801"/>
    </source>
</evidence>
<dbReference type="InterPro" id="IPR001431">
    <property type="entry name" value="Pept_M16_Zn_BS"/>
</dbReference>
<evidence type="ECO:0000256" key="8">
    <source>
        <dbReference type="RuleBase" id="RU004447"/>
    </source>
</evidence>
<evidence type="ECO:0000256" key="1">
    <source>
        <dbReference type="ARBA" id="ARBA00001947"/>
    </source>
</evidence>
<reference evidence="12 13" key="1">
    <citation type="submission" date="2022-06" db="EMBL/GenBank/DDBJ databases">
        <title>A taxonomic note on the genus Prevotella: Description of four novel genera and emended description of the genera Hallella and Xylanibacter.</title>
        <authorList>
            <person name="Hitch T.C.A."/>
        </authorList>
    </citation>
    <scope>NUCLEOTIDE SEQUENCE [LARGE SCALE GENOMIC DNA]</scope>
    <source>
        <strain evidence="12 13">DSM 100619</strain>
    </source>
</reference>
<organism evidence="12 13">
    <name type="scientific">Segatella cerevisiae</name>
    <dbReference type="NCBI Taxonomy" id="2053716"/>
    <lineage>
        <taxon>Bacteria</taxon>
        <taxon>Pseudomonadati</taxon>
        <taxon>Bacteroidota</taxon>
        <taxon>Bacteroidia</taxon>
        <taxon>Bacteroidales</taxon>
        <taxon>Prevotellaceae</taxon>
        <taxon>Segatella</taxon>
    </lineage>
</organism>
<feature type="domain" description="Peptidase M16 C-terminal" evidence="11">
    <location>
        <begin position="744"/>
        <end position="881"/>
    </location>
</feature>
<dbReference type="Pfam" id="PF00675">
    <property type="entry name" value="Peptidase_M16"/>
    <property type="match status" value="1"/>
</dbReference>
<evidence type="ECO:0000313" key="12">
    <source>
        <dbReference type="EMBL" id="MCO6025681.1"/>
    </source>
</evidence>
<evidence type="ECO:0000256" key="4">
    <source>
        <dbReference type="ARBA" id="ARBA00022723"/>
    </source>
</evidence>
<evidence type="ECO:0000256" key="9">
    <source>
        <dbReference type="SAM" id="SignalP"/>
    </source>
</evidence>
<dbReference type="InterPro" id="IPR050626">
    <property type="entry name" value="Peptidase_M16"/>
</dbReference>
<sequence>MKLNFKLTLIFLLITTGCLAQKTYNYQTIENDPMHTRIYTLDNGLKIYLSVNKEKPRIQADIAVRTGSRNDPHETTGLAHYLEHLMFKGTDKFGTTDYAKEKPYLDDIEARYESYRKLTDPAARKKAYHEIDSVSQLAAKYNIPNEYDKMMASIGSEGSNAFTSNEVTCYTENIPSNEIENWAKVQGDRFQNMVIRGFHTELEAVYEEYNIGLASDGNKEWDALMKKLFPTHPYGTQTTIGTQQHLKNPSITRIKQYFQRYYVPNNVAICMAGDFDPDQTVAILDKYFGTWKKSDQLSRPEFAPQPAITAPKDTAVLGLEAENVMLGWRFPAAQEAACDTLDIISDLLSNGTAGLLDLNLNQPMKVQGAGAETEELTDYSAFIMEGMPKQGQTLEQVRTLLLEQLDKLKRGEFSDNLLPSVINNKKLEYMKGLLSNENRVNNMVDAFINRKQWEQVYGRLLSQEKMTKEQIVNFAKAYLNNNFVCVYKRIGTDTTQKKIDKPQITPIPSNRQYSSQFLRDVESSKVQPIAPVFVDFHKDLEDTKTKKGLSLLYKQNTTDKLFNLSFYYDFGTEDDKEMDLAADYLTYLGTDKMTPAQVKQAFYALACQYDISVSNGTSHISLTGLSENMPKALDLLTDLINHAKADKSSYNQFVDLILKDREDAKKKQNSNFRALCDYAIYGPYNPSRNQYSQDQLRNFDPQKLIGHLKNLLNMQQTVLYFGPLTEPQLDLALGKGYPTPAKLQPVPVGKPYTEQPTPKNEILLAPYQAKNIYMRMYNEEGVKFDPSQLARKELFNEYFGGGMNAIVFQELRESRGLAYNAYASYNYMPRYDHPEYFFTHIISQNDKMMDCIRVFHEIMDTIPQSQRTFDVSKQSLDKAIRTSRITRNDILVNYYNWTHYYHLQFDPRQKAFEDLPGLQMKDIVDFANNYIARKPYRYAILGDKDNIDVNGLSKIAPIRNLTTEEIFGY</sequence>
<dbReference type="InterPro" id="IPR007863">
    <property type="entry name" value="Peptidase_M16_C"/>
</dbReference>
<gene>
    <name evidence="12" type="ORF">NG821_07485</name>
</gene>
<dbReference type="PROSITE" id="PS51257">
    <property type="entry name" value="PROKAR_LIPOPROTEIN"/>
    <property type="match status" value="1"/>
</dbReference>
<dbReference type="Gene3D" id="3.30.830.10">
    <property type="entry name" value="Metalloenzyme, LuxS/M16 peptidase-like"/>
    <property type="match status" value="4"/>
</dbReference>
<evidence type="ECO:0000259" key="11">
    <source>
        <dbReference type="Pfam" id="PF05193"/>
    </source>
</evidence>
<keyword evidence="13" id="KW-1185">Reference proteome</keyword>
<keyword evidence="6" id="KW-0862">Zinc</keyword>
<dbReference type="RefSeq" id="WP_252761035.1">
    <property type="nucleotide sequence ID" value="NZ_JAMXLY010000024.1"/>
</dbReference>
<keyword evidence="9" id="KW-0732">Signal</keyword>
<comment type="similarity">
    <text evidence="2 8">Belongs to the peptidase M16 family.</text>
</comment>
<evidence type="ECO:0000313" key="13">
    <source>
        <dbReference type="Proteomes" id="UP001204015"/>
    </source>
</evidence>
<evidence type="ECO:0000256" key="6">
    <source>
        <dbReference type="ARBA" id="ARBA00022833"/>
    </source>
</evidence>
<dbReference type="Proteomes" id="UP001204015">
    <property type="component" value="Unassembled WGS sequence"/>
</dbReference>
<dbReference type="PANTHER" id="PTHR43690">
    <property type="entry name" value="NARDILYSIN"/>
    <property type="match status" value="1"/>
</dbReference>
<keyword evidence="5" id="KW-0378">Hydrolase</keyword>
<keyword evidence="7" id="KW-0482">Metalloprotease</keyword>
<dbReference type="PANTHER" id="PTHR43690:SF17">
    <property type="entry name" value="PROTEIN YHJJ"/>
    <property type="match status" value="1"/>
</dbReference>
<keyword evidence="3" id="KW-0645">Protease</keyword>
<dbReference type="InterPro" id="IPR011765">
    <property type="entry name" value="Pept_M16_N"/>
</dbReference>
<dbReference type="InterPro" id="IPR011249">
    <property type="entry name" value="Metalloenz_LuxS/M16"/>
</dbReference>
<feature type="signal peptide" evidence="9">
    <location>
        <begin position="1"/>
        <end position="20"/>
    </location>
</feature>
<feature type="chain" id="PRO_5045720350" evidence="9">
    <location>
        <begin position="21"/>
        <end position="969"/>
    </location>
</feature>
<dbReference type="Pfam" id="PF05193">
    <property type="entry name" value="Peptidase_M16_C"/>
    <property type="match status" value="2"/>
</dbReference>
<dbReference type="EMBL" id="JAMXLY010000024">
    <property type="protein sequence ID" value="MCO6025681.1"/>
    <property type="molecule type" value="Genomic_DNA"/>
</dbReference>
<evidence type="ECO:0000259" key="10">
    <source>
        <dbReference type="Pfam" id="PF00675"/>
    </source>
</evidence>
<evidence type="ECO:0000256" key="3">
    <source>
        <dbReference type="ARBA" id="ARBA00022670"/>
    </source>
</evidence>
<dbReference type="SUPFAM" id="SSF63411">
    <property type="entry name" value="LuxS/MPP-like metallohydrolase"/>
    <property type="match status" value="4"/>
</dbReference>